<organism evidence="1 2">
    <name type="scientific">Labilibaculum manganireducens</name>
    <dbReference type="NCBI Taxonomy" id="1940525"/>
    <lineage>
        <taxon>Bacteria</taxon>
        <taxon>Pseudomonadati</taxon>
        <taxon>Bacteroidota</taxon>
        <taxon>Bacteroidia</taxon>
        <taxon>Marinilabiliales</taxon>
        <taxon>Marinifilaceae</taxon>
        <taxon>Labilibaculum</taxon>
    </lineage>
</organism>
<accession>A0A2N3I9Z8</accession>
<evidence type="ECO:0008006" key="3">
    <source>
        <dbReference type="Google" id="ProtNLM"/>
    </source>
</evidence>
<evidence type="ECO:0000313" key="1">
    <source>
        <dbReference type="EMBL" id="PKQ67127.1"/>
    </source>
</evidence>
<reference evidence="1 2" key="1">
    <citation type="journal article" date="2017" name="Front. Microbiol.">
        <title>Labilibaculum manganireducens gen. nov., sp. nov. and Labilibaculum filiforme sp. nov., Novel Bacteroidetes Isolated from Subsurface Sediments of the Baltic Sea.</title>
        <authorList>
            <person name="Vandieken V."/>
            <person name="Marshall I.P."/>
            <person name="Niemann H."/>
            <person name="Engelen B."/>
            <person name="Cypionka H."/>
        </authorList>
    </citation>
    <scope>NUCLEOTIDE SEQUENCE [LARGE SCALE GENOMIC DNA]</scope>
    <source>
        <strain evidence="1 2">59.10-2M</strain>
    </source>
</reference>
<name>A0A2N3I9Z8_9BACT</name>
<comment type="caution">
    <text evidence="1">The sequence shown here is derived from an EMBL/GenBank/DDBJ whole genome shotgun (WGS) entry which is preliminary data.</text>
</comment>
<dbReference type="EMBL" id="MVDE01000010">
    <property type="protein sequence ID" value="PKQ67127.1"/>
    <property type="molecule type" value="Genomic_DNA"/>
</dbReference>
<keyword evidence="2" id="KW-1185">Reference proteome</keyword>
<sequence length="185" mass="21543">MIHLLVLLGVYKQQKMQYVKILFLSVFILLGVSSNAQFVEDVKFSGEQRVDSLGSVRLIQDDRIKELLDTDKMISSKDPGFSGYRIQIFSGRSTDREKAFKIKKEFKELFPEERAYVVYKAPDFRVSVGNFRSKIESIELYKACLKFFPNCYPVKTYILFSDLIPNEQDLEELILDEEDKQQNAN</sequence>
<gene>
    <name evidence="1" type="ORF">BZG01_08485</name>
</gene>
<dbReference type="Proteomes" id="UP000233618">
    <property type="component" value="Unassembled WGS sequence"/>
</dbReference>
<dbReference type="AlphaFoldDB" id="A0A2N3I9Z8"/>
<protein>
    <recommendedName>
        <fullName evidence="3">SPOR domain-containing protein</fullName>
    </recommendedName>
</protein>
<proteinExistence type="predicted"/>
<evidence type="ECO:0000313" key="2">
    <source>
        <dbReference type="Proteomes" id="UP000233618"/>
    </source>
</evidence>